<dbReference type="EMBL" id="JABSTQ010010609">
    <property type="protein sequence ID" value="KAG0419548.1"/>
    <property type="molecule type" value="Genomic_DNA"/>
</dbReference>
<protein>
    <submittedName>
        <fullName evidence="1">Uncharacterized protein</fullName>
    </submittedName>
</protein>
<evidence type="ECO:0000313" key="1">
    <source>
        <dbReference type="EMBL" id="KAG0419548.1"/>
    </source>
</evidence>
<organism evidence="1 2">
    <name type="scientific">Ixodes persulcatus</name>
    <name type="common">Taiga tick</name>
    <dbReference type="NCBI Taxonomy" id="34615"/>
    <lineage>
        <taxon>Eukaryota</taxon>
        <taxon>Metazoa</taxon>
        <taxon>Ecdysozoa</taxon>
        <taxon>Arthropoda</taxon>
        <taxon>Chelicerata</taxon>
        <taxon>Arachnida</taxon>
        <taxon>Acari</taxon>
        <taxon>Parasitiformes</taxon>
        <taxon>Ixodida</taxon>
        <taxon>Ixodoidea</taxon>
        <taxon>Ixodidae</taxon>
        <taxon>Ixodinae</taxon>
        <taxon>Ixodes</taxon>
    </lineage>
</organism>
<accession>A0AC60PHU6</accession>
<name>A0AC60PHU6_IXOPE</name>
<dbReference type="Proteomes" id="UP000805193">
    <property type="component" value="Unassembled WGS sequence"/>
</dbReference>
<sequence>MSLAVPPPFLPAPGKPAVPWKQWRRVFNNYLLATGGDAHGPARRKALLLHCFGVEGQRIFYTFPDTFPPFPEPSEPPAAKQSPAAPDEYDVALAALENYLAATSNVVLARHHFGQRAQLPGESIDAFVAKLRDLSSNCELGLMADEFIRDQLVAKTSSQQLRERLLLEGSGLTLDRAMLIGRLVEEAVRYSKELVSSSVVQKVDVKSTLNVGRPPRLREERVAQYQRKSKAYTDNRRGAKVSRFKPGERVRIKLPSHVSKGSTSYSAPKKVVKHQGKDAYLHEDGRVLLFFGMSGEHIMIGAYGTAPSSFAFFTTITTTQQLVLDEWITLPWQPGSSRQQFSGRGNQWPSGQ</sequence>
<evidence type="ECO:0000313" key="2">
    <source>
        <dbReference type="Proteomes" id="UP000805193"/>
    </source>
</evidence>
<comment type="caution">
    <text evidence="1">The sequence shown here is derived from an EMBL/GenBank/DDBJ whole genome shotgun (WGS) entry which is preliminary data.</text>
</comment>
<gene>
    <name evidence="1" type="ORF">HPB47_004024</name>
</gene>
<reference evidence="1 2" key="1">
    <citation type="journal article" date="2020" name="Cell">
        <title>Large-Scale Comparative Analyses of Tick Genomes Elucidate Their Genetic Diversity and Vector Capacities.</title>
        <authorList>
            <consortium name="Tick Genome and Microbiome Consortium (TIGMIC)"/>
            <person name="Jia N."/>
            <person name="Wang J."/>
            <person name="Shi W."/>
            <person name="Du L."/>
            <person name="Sun Y."/>
            <person name="Zhan W."/>
            <person name="Jiang J.F."/>
            <person name="Wang Q."/>
            <person name="Zhang B."/>
            <person name="Ji P."/>
            <person name="Bell-Sakyi L."/>
            <person name="Cui X.M."/>
            <person name="Yuan T.T."/>
            <person name="Jiang B.G."/>
            <person name="Yang W.F."/>
            <person name="Lam T.T."/>
            <person name="Chang Q.C."/>
            <person name="Ding S.J."/>
            <person name="Wang X.J."/>
            <person name="Zhu J.G."/>
            <person name="Ruan X.D."/>
            <person name="Zhao L."/>
            <person name="Wei J.T."/>
            <person name="Ye R.Z."/>
            <person name="Que T.C."/>
            <person name="Du C.H."/>
            <person name="Zhou Y.H."/>
            <person name="Cheng J.X."/>
            <person name="Dai P.F."/>
            <person name="Guo W.B."/>
            <person name="Han X.H."/>
            <person name="Huang E.J."/>
            <person name="Li L.F."/>
            <person name="Wei W."/>
            <person name="Gao Y.C."/>
            <person name="Liu J.Z."/>
            <person name="Shao H.Z."/>
            <person name="Wang X."/>
            <person name="Wang C.C."/>
            <person name="Yang T.C."/>
            <person name="Huo Q.B."/>
            <person name="Li W."/>
            <person name="Chen H.Y."/>
            <person name="Chen S.E."/>
            <person name="Zhou L.G."/>
            <person name="Ni X.B."/>
            <person name="Tian J.H."/>
            <person name="Sheng Y."/>
            <person name="Liu T."/>
            <person name="Pan Y.S."/>
            <person name="Xia L.Y."/>
            <person name="Li J."/>
            <person name="Zhao F."/>
            <person name="Cao W.C."/>
        </authorList>
    </citation>
    <scope>NUCLEOTIDE SEQUENCE [LARGE SCALE GENOMIC DNA]</scope>
    <source>
        <strain evidence="1">Iper-2018</strain>
    </source>
</reference>
<proteinExistence type="predicted"/>
<keyword evidence="2" id="KW-1185">Reference proteome</keyword>